<feature type="domain" description="ABC transporter" evidence="9">
    <location>
        <begin position="5"/>
        <end position="242"/>
    </location>
</feature>
<comment type="caution">
    <text evidence="10">The sequence shown here is derived from an EMBL/GenBank/DDBJ whole genome shotgun (WGS) entry which is preliminary data.</text>
</comment>
<dbReference type="SMART" id="SM00382">
    <property type="entry name" value="AAA"/>
    <property type="match status" value="2"/>
</dbReference>
<dbReference type="RefSeq" id="WP_158426366.1">
    <property type="nucleotide sequence ID" value="NZ_JAOQJQ010000010.1"/>
</dbReference>
<evidence type="ECO:0000256" key="6">
    <source>
        <dbReference type="ARBA" id="ARBA00022840"/>
    </source>
</evidence>
<dbReference type="InterPro" id="IPR050107">
    <property type="entry name" value="ABC_carbohydrate_import_ATPase"/>
</dbReference>
<evidence type="ECO:0000256" key="4">
    <source>
        <dbReference type="ARBA" id="ARBA00022737"/>
    </source>
</evidence>
<keyword evidence="7" id="KW-1278">Translocase</keyword>
<dbReference type="InterPro" id="IPR003593">
    <property type="entry name" value="AAA+_ATPase"/>
</dbReference>
<reference evidence="10 11" key="1">
    <citation type="journal article" date="2021" name="ISME Commun">
        <title>Automated analysis of genomic sequences facilitates high-throughput and comprehensive description of bacteria.</title>
        <authorList>
            <person name="Hitch T.C.A."/>
        </authorList>
    </citation>
    <scope>NUCLEOTIDE SEQUENCE [LARGE SCALE GENOMIC DNA]</scope>
    <source>
        <strain evidence="10 11">Sanger_109</strain>
    </source>
</reference>
<dbReference type="GO" id="GO:0005524">
    <property type="term" value="F:ATP binding"/>
    <property type="evidence" value="ECO:0007669"/>
    <property type="project" value="UniProtKB-KW"/>
</dbReference>
<evidence type="ECO:0000256" key="5">
    <source>
        <dbReference type="ARBA" id="ARBA00022741"/>
    </source>
</evidence>
<keyword evidence="8" id="KW-0472">Membrane</keyword>
<dbReference type="Gene3D" id="3.40.50.300">
    <property type="entry name" value="P-loop containing nucleotide triphosphate hydrolases"/>
    <property type="match status" value="2"/>
</dbReference>
<accession>A0ABT2TND3</accession>
<evidence type="ECO:0000313" key="11">
    <source>
        <dbReference type="Proteomes" id="UP001652442"/>
    </source>
</evidence>
<dbReference type="Proteomes" id="UP001652442">
    <property type="component" value="Unassembled WGS sequence"/>
</dbReference>
<dbReference type="InterPro" id="IPR027417">
    <property type="entry name" value="P-loop_NTPase"/>
</dbReference>
<dbReference type="EMBL" id="JAOQJQ010000010">
    <property type="protein sequence ID" value="MCU6763725.1"/>
    <property type="molecule type" value="Genomic_DNA"/>
</dbReference>
<evidence type="ECO:0000259" key="9">
    <source>
        <dbReference type="PROSITE" id="PS50893"/>
    </source>
</evidence>
<dbReference type="InterPro" id="IPR003439">
    <property type="entry name" value="ABC_transporter-like_ATP-bd"/>
</dbReference>
<evidence type="ECO:0000256" key="7">
    <source>
        <dbReference type="ARBA" id="ARBA00022967"/>
    </source>
</evidence>
<evidence type="ECO:0000313" key="10">
    <source>
        <dbReference type="EMBL" id="MCU6763725.1"/>
    </source>
</evidence>
<keyword evidence="4" id="KW-0677">Repeat</keyword>
<dbReference type="CDD" id="cd03215">
    <property type="entry name" value="ABC_Carb_Monos_II"/>
    <property type="match status" value="1"/>
</dbReference>
<protein>
    <submittedName>
        <fullName evidence="10">Sugar ABC transporter ATP-binding protein</fullName>
    </submittedName>
</protein>
<evidence type="ECO:0000256" key="1">
    <source>
        <dbReference type="ARBA" id="ARBA00022448"/>
    </source>
</evidence>
<keyword evidence="3" id="KW-0762">Sugar transport</keyword>
<keyword evidence="11" id="KW-1185">Reference proteome</keyword>
<evidence type="ECO:0000256" key="8">
    <source>
        <dbReference type="ARBA" id="ARBA00023136"/>
    </source>
</evidence>
<evidence type="ECO:0000256" key="2">
    <source>
        <dbReference type="ARBA" id="ARBA00022475"/>
    </source>
</evidence>
<organism evidence="10 11">
    <name type="scientific">Brotonthovivens ammoniilytica</name>
    <dbReference type="NCBI Taxonomy" id="2981725"/>
    <lineage>
        <taxon>Bacteria</taxon>
        <taxon>Bacillati</taxon>
        <taxon>Bacillota</taxon>
        <taxon>Clostridia</taxon>
        <taxon>Lachnospirales</taxon>
        <taxon>Lachnospiraceae</taxon>
        <taxon>Brotonthovivens</taxon>
    </lineage>
</organism>
<dbReference type="PANTHER" id="PTHR43790">
    <property type="entry name" value="CARBOHYDRATE TRANSPORT ATP-BINDING PROTEIN MG119-RELATED"/>
    <property type="match status" value="1"/>
</dbReference>
<dbReference type="CDD" id="cd03216">
    <property type="entry name" value="ABC_Carb_Monos_I"/>
    <property type="match status" value="1"/>
</dbReference>
<dbReference type="SUPFAM" id="SSF52540">
    <property type="entry name" value="P-loop containing nucleoside triphosphate hydrolases"/>
    <property type="match status" value="2"/>
</dbReference>
<feature type="domain" description="ABC transporter" evidence="9">
    <location>
        <begin position="247"/>
        <end position="499"/>
    </location>
</feature>
<dbReference type="PROSITE" id="PS00211">
    <property type="entry name" value="ABC_TRANSPORTER_1"/>
    <property type="match status" value="1"/>
</dbReference>
<dbReference type="Pfam" id="PF00005">
    <property type="entry name" value="ABC_tran"/>
    <property type="match status" value="2"/>
</dbReference>
<proteinExistence type="predicted"/>
<dbReference type="PANTHER" id="PTHR43790:SF3">
    <property type="entry name" value="D-ALLOSE IMPORT ATP-BINDING PROTEIN ALSA-RELATED"/>
    <property type="match status" value="1"/>
</dbReference>
<keyword evidence="5" id="KW-0547">Nucleotide-binding</keyword>
<keyword evidence="2" id="KW-1003">Cell membrane</keyword>
<dbReference type="PROSITE" id="PS50893">
    <property type="entry name" value="ABC_TRANSPORTER_2"/>
    <property type="match status" value="2"/>
</dbReference>
<sequence>MEHILELKNISKSFRNTKALDGVSLTLYPGEIHALLGENGAGKSTVLNIISGTYLPDAGEMIYKGEKTTMESPMYARKKGIVMVHQELQLVPEMTVYENIFLADEIVNPITKFIDYKKMESKADELLKRVDADFKSCVSVKSLSIAQQQMVEIAKALHLNSDVMILDEPTSSLTDKEIEKLFVIMEKLRAEKKALLFVSHRMEEIFRIADRITIFRDGKFIDSMPAKGVGREELIYKLTGRKIQSVFNTESLKKPEGIALSVRNLKDAAGKIAGDGVSFDLYKGEILGFSGLVGSGRTETVRLIFGADKIRSGEIKINGNTVKIKSIRDSIKQGIALIPENRKLEGFVGTAKNMNNIGMCSYDRLKRGLLFDRDILKNAKEYMKKLHVKPEDPMKHTQNLSGGNQQKVVLAKWLCTGPKILIMDEPTRGVDIGAKEEIYKLMNDLTRQGVSIIMISSELPEILMMSNRIMVMFEGKMNAIINREDATEEKILNYAMGGTS</sequence>
<keyword evidence="6 10" id="KW-0067">ATP-binding</keyword>
<evidence type="ECO:0000256" key="3">
    <source>
        <dbReference type="ARBA" id="ARBA00022597"/>
    </source>
</evidence>
<gene>
    <name evidence="10" type="ORF">OCV88_15570</name>
</gene>
<keyword evidence="1" id="KW-0813">Transport</keyword>
<dbReference type="InterPro" id="IPR017871">
    <property type="entry name" value="ABC_transporter-like_CS"/>
</dbReference>
<name>A0ABT2TND3_9FIRM</name>